<evidence type="ECO:0000313" key="3">
    <source>
        <dbReference type="EMBL" id="GAA4849233.1"/>
    </source>
</evidence>
<evidence type="ECO:0000259" key="2">
    <source>
        <dbReference type="Pfam" id="PF14530"/>
    </source>
</evidence>
<dbReference type="InterPro" id="IPR009078">
    <property type="entry name" value="Ferritin-like_SF"/>
</dbReference>
<evidence type="ECO:0000256" key="1">
    <source>
        <dbReference type="SAM" id="MobiDB-lite"/>
    </source>
</evidence>
<proteinExistence type="predicted"/>
<feature type="region of interest" description="Disordered" evidence="1">
    <location>
        <begin position="325"/>
        <end position="354"/>
    </location>
</feature>
<dbReference type="RefSeq" id="WP_345697123.1">
    <property type="nucleotide sequence ID" value="NZ_BAABIS010000001.1"/>
</dbReference>
<feature type="domain" description="DUF4439" evidence="2">
    <location>
        <begin position="200"/>
        <end position="330"/>
    </location>
</feature>
<dbReference type="CDD" id="cd00657">
    <property type="entry name" value="Ferritin_like"/>
    <property type="match status" value="1"/>
</dbReference>
<dbReference type="PROSITE" id="PS51257">
    <property type="entry name" value="PROKAR_LIPOPROTEIN"/>
    <property type="match status" value="1"/>
</dbReference>
<accession>A0ABP9DJV8</accession>
<name>A0ABP9DJV8_9ACTN</name>
<feature type="compositionally biased region" description="Low complexity" evidence="1">
    <location>
        <begin position="159"/>
        <end position="188"/>
    </location>
</feature>
<dbReference type="SUPFAM" id="SSF47240">
    <property type="entry name" value="Ferritin-like"/>
    <property type="match status" value="1"/>
</dbReference>
<feature type="region of interest" description="Disordered" evidence="1">
    <location>
        <begin position="157"/>
        <end position="197"/>
    </location>
</feature>
<dbReference type="InterPro" id="IPR012347">
    <property type="entry name" value="Ferritin-like"/>
</dbReference>
<dbReference type="Pfam" id="PF14530">
    <property type="entry name" value="DUF4439"/>
    <property type="match status" value="1"/>
</dbReference>
<protein>
    <recommendedName>
        <fullName evidence="2">DUF4439 domain-containing protein</fullName>
    </recommendedName>
</protein>
<dbReference type="Gene3D" id="1.20.1260.10">
    <property type="match status" value="1"/>
</dbReference>
<dbReference type="EMBL" id="BAABIS010000001">
    <property type="protein sequence ID" value="GAA4849233.1"/>
    <property type="molecule type" value="Genomic_DNA"/>
</dbReference>
<evidence type="ECO:0000313" key="4">
    <source>
        <dbReference type="Proteomes" id="UP001501752"/>
    </source>
</evidence>
<organism evidence="3 4">
    <name type="scientific">Kitasatospora terrestris</name>
    <dbReference type="NCBI Taxonomy" id="258051"/>
    <lineage>
        <taxon>Bacteria</taxon>
        <taxon>Bacillati</taxon>
        <taxon>Actinomycetota</taxon>
        <taxon>Actinomycetes</taxon>
        <taxon>Kitasatosporales</taxon>
        <taxon>Streptomycetaceae</taxon>
        <taxon>Kitasatospora</taxon>
    </lineage>
</organism>
<gene>
    <name evidence="3" type="ORF">GCM10023235_27650</name>
</gene>
<reference evidence="4" key="1">
    <citation type="journal article" date="2019" name="Int. J. Syst. Evol. Microbiol.">
        <title>The Global Catalogue of Microorganisms (GCM) 10K type strain sequencing project: providing services to taxonomists for standard genome sequencing and annotation.</title>
        <authorList>
            <consortium name="The Broad Institute Genomics Platform"/>
            <consortium name="The Broad Institute Genome Sequencing Center for Infectious Disease"/>
            <person name="Wu L."/>
            <person name="Ma J."/>
        </authorList>
    </citation>
    <scope>NUCLEOTIDE SEQUENCE [LARGE SCALE GENOMIC DNA]</scope>
    <source>
        <strain evidence="4">JCM 13006</strain>
    </source>
</reference>
<comment type="caution">
    <text evidence="3">The sequence shown here is derived from an EMBL/GenBank/DDBJ whole genome shotgun (WGS) entry which is preliminary data.</text>
</comment>
<dbReference type="Proteomes" id="UP001501752">
    <property type="component" value="Unassembled WGS sequence"/>
</dbReference>
<feature type="compositionally biased region" description="Low complexity" evidence="1">
    <location>
        <begin position="328"/>
        <end position="346"/>
    </location>
</feature>
<sequence>MLSPTRRSFLALGAIGGLSLLCGCTDEGDRDRKQAEDADRAVRIRAVAATDALLASYDAVIAGPGAGQADTLQDLREDVSQHRAALAQGLPAATGSPEPSGSGAPAASVAALAAAERQTAAARLADLDGASPELARLLASVSASNAAHAAALGDTGQVAPAPAASGSPPPSAAASGPASATGSANTSAKPSPYPSPQATALQSALAAEHAAVYGYGVVGALLPVGPQREDGRASYAAHQARRDGWQRLLANGGVSPTAAAPGYRLPFAVKDAADAKQLAAYIETQLTGAYVELTGASTGALRAEGAAALRETALRAVHWGAELPALPGMPSADGAAGGAPSNPSDGTGSASPSA</sequence>
<dbReference type="InterPro" id="IPR029447">
    <property type="entry name" value="DUF4439"/>
</dbReference>
<keyword evidence="4" id="KW-1185">Reference proteome</keyword>